<proteinExistence type="predicted"/>
<gene>
    <name evidence="1" type="ORF">MLD38_014346</name>
</gene>
<accession>A0ACB9RCJ6</accession>
<protein>
    <submittedName>
        <fullName evidence="1">Uncharacterized protein</fullName>
    </submittedName>
</protein>
<reference evidence="2" key="1">
    <citation type="journal article" date="2023" name="Front. Plant Sci.">
        <title>Chromosomal-level genome assembly of Melastoma candidum provides insights into trichome evolution.</title>
        <authorList>
            <person name="Zhong Y."/>
            <person name="Wu W."/>
            <person name="Sun C."/>
            <person name="Zou P."/>
            <person name="Liu Y."/>
            <person name="Dai S."/>
            <person name="Zhou R."/>
        </authorList>
    </citation>
    <scope>NUCLEOTIDE SEQUENCE [LARGE SCALE GENOMIC DNA]</scope>
</reference>
<dbReference type="Proteomes" id="UP001057402">
    <property type="component" value="Chromosome 4"/>
</dbReference>
<sequence>MRMEQFSSASVDFDDNRQDEEKAANEWERKMAYALVSHEFGLLFEALADGLKSRYAELCSACFISATWLTHMLSLLPDTGIRVAARVCLLKRFILIFKSARDIEDKALSMLALNSFIQDSAGLQDLTPSMKDVLKGLRELKKYSPLAFDMLKVLSEGNESSVHDMWNHKEIAQVDCGSNGEVLSIVCFRDKIFSGHSDGTIKVWTGRGSILHLIQEVRQHTKGVTSLIAPQSGDRLHSGSLDKTIRVWSIDKDGLQCHQVHDMKDHVQSLVVSGSVACFIPQGSGVKVHSWNGGSKLLNANKHVKCLSLAQGRLYCGCYDNSIQEIDLASGTLSNIQSGSPENC</sequence>
<evidence type="ECO:0000313" key="1">
    <source>
        <dbReference type="EMBL" id="KAI4376604.1"/>
    </source>
</evidence>
<dbReference type="EMBL" id="CM042883">
    <property type="protein sequence ID" value="KAI4376604.1"/>
    <property type="molecule type" value="Genomic_DNA"/>
</dbReference>
<evidence type="ECO:0000313" key="2">
    <source>
        <dbReference type="Proteomes" id="UP001057402"/>
    </source>
</evidence>
<keyword evidence="2" id="KW-1185">Reference proteome</keyword>
<organism evidence="1 2">
    <name type="scientific">Melastoma candidum</name>
    <dbReference type="NCBI Taxonomy" id="119954"/>
    <lineage>
        <taxon>Eukaryota</taxon>
        <taxon>Viridiplantae</taxon>
        <taxon>Streptophyta</taxon>
        <taxon>Embryophyta</taxon>
        <taxon>Tracheophyta</taxon>
        <taxon>Spermatophyta</taxon>
        <taxon>Magnoliopsida</taxon>
        <taxon>eudicotyledons</taxon>
        <taxon>Gunneridae</taxon>
        <taxon>Pentapetalae</taxon>
        <taxon>rosids</taxon>
        <taxon>malvids</taxon>
        <taxon>Myrtales</taxon>
        <taxon>Melastomataceae</taxon>
        <taxon>Melastomatoideae</taxon>
        <taxon>Melastomateae</taxon>
        <taxon>Melastoma</taxon>
    </lineage>
</organism>
<name>A0ACB9RCJ6_9MYRT</name>
<comment type="caution">
    <text evidence="1">The sequence shown here is derived from an EMBL/GenBank/DDBJ whole genome shotgun (WGS) entry which is preliminary data.</text>
</comment>